<evidence type="ECO:0000313" key="4">
    <source>
        <dbReference type="EMBL" id="TYA10156.1"/>
    </source>
</evidence>
<dbReference type="InterPro" id="IPR050266">
    <property type="entry name" value="AB_hydrolase_sf"/>
</dbReference>
<dbReference type="InterPro" id="IPR029058">
    <property type="entry name" value="AB_hydrolase_fold"/>
</dbReference>
<dbReference type="Gene3D" id="3.40.50.1820">
    <property type="entry name" value="alpha/beta hydrolase"/>
    <property type="match status" value="1"/>
</dbReference>
<gene>
    <name evidence="4" type="ORF">FRY98_26560</name>
</gene>
<dbReference type="GO" id="GO:0006508">
    <property type="term" value="P:proteolysis"/>
    <property type="evidence" value="ECO:0007669"/>
    <property type="project" value="InterPro"/>
</dbReference>
<dbReference type="SUPFAM" id="SSF53474">
    <property type="entry name" value="alpha/beta-Hydrolases"/>
    <property type="match status" value="1"/>
</dbReference>
<dbReference type="AlphaFoldDB" id="A0A5D0CJL0"/>
<keyword evidence="2 4" id="KW-0378">Hydrolase</keyword>
<evidence type="ECO:0000256" key="2">
    <source>
        <dbReference type="ARBA" id="ARBA00022801"/>
    </source>
</evidence>
<dbReference type="PANTHER" id="PTHR43798:SF33">
    <property type="entry name" value="HYDROLASE, PUTATIVE (AFU_ORTHOLOGUE AFUA_2G14860)-RELATED"/>
    <property type="match status" value="1"/>
</dbReference>
<comment type="similarity">
    <text evidence="1">Belongs to the peptidase S33 family.</text>
</comment>
<dbReference type="GO" id="GO:0016020">
    <property type="term" value="C:membrane"/>
    <property type="evidence" value="ECO:0007669"/>
    <property type="project" value="TreeGrafter"/>
</dbReference>
<dbReference type="Pfam" id="PF00561">
    <property type="entry name" value="Abhydrolase_1"/>
    <property type="match status" value="1"/>
</dbReference>
<dbReference type="InterPro" id="IPR000073">
    <property type="entry name" value="AB_hydrolase_1"/>
</dbReference>
<dbReference type="InterPro" id="IPR002410">
    <property type="entry name" value="Peptidase_S33"/>
</dbReference>
<dbReference type="GO" id="GO:0004177">
    <property type="term" value="F:aminopeptidase activity"/>
    <property type="evidence" value="ECO:0007669"/>
    <property type="project" value="UniProtKB-EC"/>
</dbReference>
<evidence type="ECO:0000256" key="1">
    <source>
        <dbReference type="ARBA" id="ARBA00010088"/>
    </source>
</evidence>
<dbReference type="GO" id="GO:0047372">
    <property type="term" value="F:monoacylglycerol lipase activity"/>
    <property type="evidence" value="ECO:0007669"/>
    <property type="project" value="TreeGrafter"/>
</dbReference>
<dbReference type="PRINTS" id="PR00793">
    <property type="entry name" value="PROAMNOPTASE"/>
</dbReference>
<evidence type="ECO:0000259" key="3">
    <source>
        <dbReference type="Pfam" id="PF00561"/>
    </source>
</evidence>
<dbReference type="Proteomes" id="UP000325218">
    <property type="component" value="Unassembled WGS sequence"/>
</dbReference>
<dbReference type="GO" id="GO:0046464">
    <property type="term" value="P:acylglycerol catabolic process"/>
    <property type="evidence" value="ECO:0007669"/>
    <property type="project" value="TreeGrafter"/>
</dbReference>
<reference evidence="4 5" key="1">
    <citation type="submission" date="2019-08" db="EMBL/GenBank/DDBJ databases">
        <title>Genome sequencing of Paenibacillus faecis DSM 23593(T).</title>
        <authorList>
            <person name="Kook J.-K."/>
            <person name="Park S.-N."/>
            <person name="Lim Y.K."/>
        </authorList>
    </citation>
    <scope>NUCLEOTIDE SEQUENCE [LARGE SCALE GENOMIC DNA]</scope>
    <source>
        <strain evidence="4 5">DSM 23593</strain>
    </source>
</reference>
<accession>A0A5D0CJL0</accession>
<dbReference type="RefSeq" id="WP_148457725.1">
    <property type="nucleotide sequence ID" value="NZ_VSDO01000006.1"/>
</dbReference>
<dbReference type="PRINTS" id="PR00111">
    <property type="entry name" value="ABHYDROLASE"/>
</dbReference>
<comment type="caution">
    <text evidence="4">The sequence shown here is derived from an EMBL/GenBank/DDBJ whole genome shotgun (WGS) entry which is preliminary data.</text>
</comment>
<dbReference type="EMBL" id="VSDO01000006">
    <property type="protein sequence ID" value="TYA10156.1"/>
    <property type="molecule type" value="Genomic_DNA"/>
</dbReference>
<feature type="domain" description="AB hydrolase-1" evidence="3">
    <location>
        <begin position="23"/>
        <end position="282"/>
    </location>
</feature>
<dbReference type="PANTHER" id="PTHR43798">
    <property type="entry name" value="MONOACYLGLYCEROL LIPASE"/>
    <property type="match status" value="1"/>
</dbReference>
<sequence length="300" mass="34024">MAESYLIRGKKLHVELFGKRHSPAVLFLHGGPGESCYEFVYHQAEKLASELFVVAIDQRGVCRSERIGDDEPFGLKDLIDDCVELREQLGIARWSVLGHSFGGYLALIYAITYPESVAKVIFECPTFDFGWTAKSLLTKAAALFEKMGDEARSVRCLQLAAGSLPAKELFDQYLQLGDDLGEQKELIYSEQEVSTDYSLYTENEWDQFDENTEIHLSRLREEGKIFDSVVPLISRLTVPSLLILGENDPVTCERHVRAYRAAPRGKIKIFEDCGHTPHKERPELYKNVVIDYICSDSDPY</sequence>
<keyword evidence="5" id="KW-1185">Reference proteome</keyword>
<organism evidence="4 5">
    <name type="scientific">Paenibacillus faecis</name>
    <dbReference type="NCBI Taxonomy" id="862114"/>
    <lineage>
        <taxon>Bacteria</taxon>
        <taxon>Bacillati</taxon>
        <taxon>Bacillota</taxon>
        <taxon>Bacilli</taxon>
        <taxon>Bacillales</taxon>
        <taxon>Paenibacillaceae</taxon>
        <taxon>Paenibacillus</taxon>
    </lineage>
</organism>
<protein>
    <submittedName>
        <fullName evidence="4">Alpha/beta hydrolase</fullName>
    </submittedName>
</protein>
<evidence type="ECO:0000313" key="5">
    <source>
        <dbReference type="Proteomes" id="UP000325218"/>
    </source>
</evidence>
<proteinExistence type="inferred from homology"/>
<dbReference type="OrthoDB" id="9775557at2"/>
<name>A0A5D0CJL0_9BACL</name>